<sequence>MIRLTLTTGEHVYVVPEQIVSTRGNAASVPRTQVYTTFATDKTDYLTVKETPLDIVRLKAAWESRFAAAKLAGELPIFVYADPVHGFQFACCEFTHVKRKMEEAKAAGLTFDLKTGLPLDATPDH</sequence>
<reference evidence="1 2" key="1">
    <citation type="submission" date="2022-05" db="EMBL/GenBank/DDBJ databases">
        <authorList>
            <person name="Friedrich I."/>
            <person name="Poehlein A."/>
            <person name="Schneider D."/>
            <person name="Hertel R."/>
            <person name="Daniel R."/>
        </authorList>
    </citation>
    <scope>NUCLEOTIDE SEQUENCE [LARGE SCALE GENOMIC DNA]</scope>
</reference>
<gene>
    <name evidence="1" type="ORF">DOMOVOI_05360</name>
</gene>
<dbReference type="Proteomes" id="UP001057221">
    <property type="component" value="Segment"/>
</dbReference>
<accession>A0A9E7MQF2</accession>
<proteinExistence type="predicted"/>
<keyword evidence="2" id="KW-1185">Reference proteome</keyword>
<protein>
    <submittedName>
        <fullName evidence="1">Uncharacterized protein</fullName>
    </submittedName>
</protein>
<organism evidence="1 2">
    <name type="scientific">Brevundimonas phage vB_BpoS-Domovoi</name>
    <dbReference type="NCBI Taxonomy" id="2948598"/>
    <lineage>
        <taxon>Viruses</taxon>
        <taxon>Duplodnaviria</taxon>
        <taxon>Heunggongvirae</taxon>
        <taxon>Uroviricota</taxon>
        <taxon>Caudoviricetes</taxon>
        <taxon>Jeanschmidtviridae</taxon>
        <taxon>Marchewkavirus</taxon>
        <taxon>Marchewkavirus domovoi</taxon>
    </lineage>
</organism>
<dbReference type="EMBL" id="ON529855">
    <property type="protein sequence ID" value="USN14986.1"/>
    <property type="molecule type" value="Genomic_DNA"/>
</dbReference>
<evidence type="ECO:0000313" key="1">
    <source>
        <dbReference type="EMBL" id="USN14986.1"/>
    </source>
</evidence>
<name>A0A9E7MQF2_9CAUD</name>
<evidence type="ECO:0000313" key="2">
    <source>
        <dbReference type="Proteomes" id="UP001057221"/>
    </source>
</evidence>